<dbReference type="EMBL" id="JAEACQ010000397">
    <property type="protein sequence ID" value="MBL7633765.1"/>
    <property type="molecule type" value="Genomic_DNA"/>
</dbReference>
<dbReference type="RefSeq" id="WP_203005287.1">
    <property type="nucleotide sequence ID" value="NZ_JADWYU010000225.1"/>
</dbReference>
<dbReference type="InterPro" id="IPR008775">
    <property type="entry name" value="Phytyl_CoA_dOase-like"/>
</dbReference>
<dbReference type="Gene3D" id="2.60.120.620">
    <property type="entry name" value="q2cbj1_9rhob like domain"/>
    <property type="match status" value="1"/>
</dbReference>
<dbReference type="SUPFAM" id="SSF51197">
    <property type="entry name" value="Clavaminate synthase-like"/>
    <property type="match status" value="1"/>
</dbReference>
<proteinExistence type="predicted"/>
<dbReference type="GO" id="GO:0016706">
    <property type="term" value="F:2-oxoglutarate-dependent dioxygenase activity"/>
    <property type="evidence" value="ECO:0007669"/>
    <property type="project" value="UniProtKB-ARBA"/>
</dbReference>
<dbReference type="Proteomes" id="UP000604475">
    <property type="component" value="Unassembled WGS sequence"/>
</dbReference>
<evidence type="ECO:0000313" key="2">
    <source>
        <dbReference type="Proteomes" id="UP000604475"/>
    </source>
</evidence>
<gene>
    <name evidence="1" type="ORF">I7412_42790</name>
</gene>
<keyword evidence="1" id="KW-0560">Oxidoreductase</keyword>
<accession>A0A937UW06</accession>
<name>A0A937UW06_9ACTN</name>
<keyword evidence="2" id="KW-1185">Reference proteome</keyword>
<sequence length="406" mass="44044">MPVALDRRTRLDADLRKVTMEDFLASAFPDLAARHGALVAQGVERLGAAPLAIEIGDRSWSFSAADGGLAVSPGVADGALVVTFDADQFSDWVQNQRSFNAMITVRELRYRGGDERDVSVWDSLWLTLLEGWPVVDDGIEFLDRHGAPLDLGRVLTPDDDPADVAHFLREAGFLHLRGWVDPVAMREVSQDIDRALPDYHEGDGRSWWATLADGTRRCVRLQDFVARSPRTAAIVGSDLWDRLRQTLAGNDDLVQRPVGGKGLEALIKPKGVVSGASDVSFHRDCHFGRHAYQCSGTVVGIAVTASGAANGQLRVVAGSHRVLMPVEIAKSRPYLPVVAVPTEPGDLTVHLSCTLHESTPPLVQERRVMYTGFGLAPRDAGATGGQALAELRERVSRILLDQGARA</sequence>
<dbReference type="Pfam" id="PF05721">
    <property type="entry name" value="PhyH"/>
    <property type="match status" value="1"/>
</dbReference>
<organism evidence="1 2">
    <name type="scientific">Frankia nepalensis</name>
    <dbReference type="NCBI Taxonomy" id="1836974"/>
    <lineage>
        <taxon>Bacteria</taxon>
        <taxon>Bacillati</taxon>
        <taxon>Actinomycetota</taxon>
        <taxon>Actinomycetes</taxon>
        <taxon>Frankiales</taxon>
        <taxon>Frankiaceae</taxon>
        <taxon>Frankia</taxon>
    </lineage>
</organism>
<reference evidence="1" key="1">
    <citation type="submission" date="2020-12" db="EMBL/GenBank/DDBJ databases">
        <title>Genomic characterization of non-nitrogen-fixing Frankia strains.</title>
        <authorList>
            <person name="Carlos-Shanley C."/>
            <person name="Guerra T."/>
            <person name="Hahn D."/>
        </authorList>
    </citation>
    <scope>NUCLEOTIDE SEQUENCE</scope>
    <source>
        <strain evidence="1">CN6</strain>
    </source>
</reference>
<comment type="caution">
    <text evidence="1">The sequence shown here is derived from an EMBL/GenBank/DDBJ whole genome shotgun (WGS) entry which is preliminary data.</text>
</comment>
<evidence type="ECO:0000313" key="1">
    <source>
        <dbReference type="EMBL" id="MBL7633765.1"/>
    </source>
</evidence>
<protein>
    <submittedName>
        <fullName evidence="1">Phytanoyl-CoA dioxygenase family protein</fullName>
    </submittedName>
</protein>
<dbReference type="AlphaFoldDB" id="A0A937UW06"/>
<keyword evidence="1" id="KW-0223">Dioxygenase</keyword>